<comment type="subcellular location">
    <subcellularLocation>
        <location evidence="1">Membrane</location>
        <topology evidence="1">Multi-pass membrane protein</topology>
    </subcellularLocation>
</comment>
<feature type="transmembrane region" description="Helical" evidence="6">
    <location>
        <begin position="34"/>
        <end position="54"/>
    </location>
</feature>
<protein>
    <submittedName>
        <fullName evidence="7">Lysoplasmalogenase</fullName>
    </submittedName>
</protein>
<dbReference type="EMBL" id="JAZDQT010000001">
    <property type="protein sequence ID" value="MEE1944169.1"/>
    <property type="molecule type" value="Genomic_DNA"/>
</dbReference>
<keyword evidence="4 6" id="KW-1133">Transmembrane helix</keyword>
<evidence type="ECO:0000256" key="2">
    <source>
        <dbReference type="ARBA" id="ARBA00007375"/>
    </source>
</evidence>
<comment type="similarity">
    <text evidence="2">Belongs to the TMEM86 family.</text>
</comment>
<accession>A0ABU7I4H3</accession>
<feature type="transmembrane region" description="Helical" evidence="6">
    <location>
        <begin position="122"/>
        <end position="140"/>
    </location>
</feature>
<keyword evidence="8" id="KW-1185">Reference proteome</keyword>
<dbReference type="PANTHER" id="PTHR31885">
    <property type="entry name" value="GH04784P"/>
    <property type="match status" value="1"/>
</dbReference>
<evidence type="ECO:0000256" key="4">
    <source>
        <dbReference type="ARBA" id="ARBA00022989"/>
    </source>
</evidence>
<evidence type="ECO:0000313" key="8">
    <source>
        <dbReference type="Proteomes" id="UP001336835"/>
    </source>
</evidence>
<evidence type="ECO:0000256" key="3">
    <source>
        <dbReference type="ARBA" id="ARBA00022692"/>
    </source>
</evidence>
<evidence type="ECO:0000256" key="1">
    <source>
        <dbReference type="ARBA" id="ARBA00004141"/>
    </source>
</evidence>
<dbReference type="PANTHER" id="PTHR31885:SF6">
    <property type="entry name" value="GH04784P"/>
    <property type="match status" value="1"/>
</dbReference>
<dbReference type="InterPro" id="IPR012506">
    <property type="entry name" value="TMEM86B-like"/>
</dbReference>
<comment type="caution">
    <text evidence="7">The sequence shown here is derived from an EMBL/GenBank/DDBJ whole genome shotgun (WGS) entry which is preliminary data.</text>
</comment>
<proteinExistence type="inferred from homology"/>
<dbReference type="Proteomes" id="UP001336835">
    <property type="component" value="Unassembled WGS sequence"/>
</dbReference>
<keyword evidence="3 6" id="KW-0812">Transmembrane</keyword>
<feature type="transmembrane region" description="Helical" evidence="6">
    <location>
        <begin position="89"/>
        <end position="110"/>
    </location>
</feature>
<feature type="transmembrane region" description="Helical" evidence="6">
    <location>
        <begin position="180"/>
        <end position="197"/>
    </location>
</feature>
<sequence>MLKKHLQFNFAFVIIFIVQLLVESDPVTSKLVLLDFHYLVKPLITISLMLFLVYHTQLKGRFAKRVFGGLLFGLFGDCFLMFQTAHPSFFLLGLASFLIGHLLYIMAFYLDYIWNSRIQKGYTRWALAIFGVFCIVFYIYLRPYLAEMKIPVMVYAFVISLMGIMAANRKGRVNTLSFELVMWGAVLFIISDAILAYNRFVLPFETSGLWIMSTYMLAQYLITMGAVERKMKKKSAM</sequence>
<evidence type="ECO:0000313" key="7">
    <source>
        <dbReference type="EMBL" id="MEE1944169.1"/>
    </source>
</evidence>
<reference evidence="7 8" key="1">
    <citation type="submission" date="2024-01" db="EMBL/GenBank/DDBJ databases">
        <title>Pedobacter sp. nov., isolated from fresh soil.</title>
        <authorList>
            <person name="Le N.T.T."/>
        </authorList>
    </citation>
    <scope>NUCLEOTIDE SEQUENCE [LARGE SCALE GENOMIC DNA]</scope>
    <source>
        <strain evidence="7 8">KR3-3</strain>
    </source>
</reference>
<feature type="transmembrane region" description="Helical" evidence="6">
    <location>
        <begin position="209"/>
        <end position="227"/>
    </location>
</feature>
<gene>
    <name evidence="7" type="ORF">VRU48_03550</name>
</gene>
<dbReference type="RefSeq" id="WP_330106544.1">
    <property type="nucleotide sequence ID" value="NZ_JAZDQT010000001.1"/>
</dbReference>
<feature type="transmembrane region" description="Helical" evidence="6">
    <location>
        <begin position="66"/>
        <end position="83"/>
    </location>
</feature>
<keyword evidence="5 6" id="KW-0472">Membrane</keyword>
<evidence type="ECO:0000256" key="6">
    <source>
        <dbReference type="SAM" id="Phobius"/>
    </source>
</evidence>
<name>A0ABU7I4H3_9SPHI</name>
<feature type="transmembrane region" description="Helical" evidence="6">
    <location>
        <begin position="152"/>
        <end position="168"/>
    </location>
</feature>
<dbReference type="Pfam" id="PF07947">
    <property type="entry name" value="YhhN"/>
    <property type="match status" value="1"/>
</dbReference>
<evidence type="ECO:0000256" key="5">
    <source>
        <dbReference type="ARBA" id="ARBA00023136"/>
    </source>
</evidence>
<organism evidence="7 8">
    <name type="scientific">Pedobacter albus</name>
    <dbReference type="NCBI Taxonomy" id="3113905"/>
    <lineage>
        <taxon>Bacteria</taxon>
        <taxon>Pseudomonadati</taxon>
        <taxon>Bacteroidota</taxon>
        <taxon>Sphingobacteriia</taxon>
        <taxon>Sphingobacteriales</taxon>
        <taxon>Sphingobacteriaceae</taxon>
        <taxon>Pedobacter</taxon>
    </lineage>
</organism>